<dbReference type="PIRSF" id="PIRSF034888">
    <property type="entry name" value="P-loop_UCP034888"/>
    <property type="match status" value="1"/>
</dbReference>
<dbReference type="KEGG" id="oxy:HCG48_05740"/>
<dbReference type="GO" id="GO:0005524">
    <property type="term" value="F:ATP binding"/>
    <property type="evidence" value="ECO:0007669"/>
    <property type="project" value="InterPro"/>
</dbReference>
<dbReference type="Proteomes" id="UP000500857">
    <property type="component" value="Chromosome"/>
</dbReference>
<evidence type="ECO:0000313" key="5">
    <source>
        <dbReference type="Proteomes" id="UP000500857"/>
    </source>
</evidence>
<dbReference type="Pfam" id="PF13175">
    <property type="entry name" value="AAA_15"/>
    <property type="match status" value="1"/>
</dbReference>
<accession>A0A6H1TUP0</accession>
<organism evidence="4 5">
    <name type="scientific">Oxynema aestuarii AP17</name>
    <dbReference type="NCBI Taxonomy" id="2064643"/>
    <lineage>
        <taxon>Bacteria</taxon>
        <taxon>Bacillati</taxon>
        <taxon>Cyanobacteriota</taxon>
        <taxon>Cyanophyceae</taxon>
        <taxon>Oscillatoriophycideae</taxon>
        <taxon>Oscillatoriales</taxon>
        <taxon>Oscillatoriaceae</taxon>
        <taxon>Oxynema</taxon>
        <taxon>Oxynema aestuarii</taxon>
    </lineage>
</organism>
<feature type="domain" description="ATPase AAA-type core" evidence="3">
    <location>
        <begin position="218"/>
        <end position="300"/>
    </location>
</feature>
<dbReference type="Pfam" id="PF12476">
    <property type="entry name" value="DUF3696"/>
    <property type="match status" value="1"/>
</dbReference>
<dbReference type="InterPro" id="IPR027417">
    <property type="entry name" value="P-loop_NTPase"/>
</dbReference>
<protein>
    <submittedName>
        <fullName evidence="4">DUF3696 domain-containing protein</fullName>
    </submittedName>
</protein>
<dbReference type="AlphaFoldDB" id="A0A6H1TUP0"/>
<evidence type="ECO:0000313" key="4">
    <source>
        <dbReference type="EMBL" id="QIZ70135.1"/>
    </source>
</evidence>
<dbReference type="SUPFAM" id="SSF52540">
    <property type="entry name" value="P-loop containing nucleoside triphosphate hydrolases"/>
    <property type="match status" value="1"/>
</dbReference>
<sequence>MIELLRLQNFKCFGDRSLNFKNLTMLSGLNSSGKSSILQSLLLLRQSYQQDLLPDTGLALNGDLVCIGTAQDALFEGANEESIGFEISWKNKIEAKWRFKYNQQVDVLEISLSSTEPKVYQSNLFGDNFHYLQAERIGPRTYLEISDFQVRQHGQLGSQGQYTPYFLSLYRKKEIGHEKLCHPAQKSLTLINQVEAWMGEISPGTRIRIKDSSDLDLVSLQYSYGMSNPYRATNVGFGISYALPIVVAILASEPDTLILLENPEAHLHPKGQAKMGELLALAASCGIQIVVETHSDHILNGIRLAVHSKKLDPNHVQLHYFQREEMRGESNIEVISPRIDRNGRIDNWPDGFFDEWDKSLEALLEPVGEE</sequence>
<dbReference type="PANTHER" id="PTHR43581:SF2">
    <property type="entry name" value="EXCINUCLEASE ATPASE SUBUNIT"/>
    <property type="match status" value="1"/>
</dbReference>
<dbReference type="PANTHER" id="PTHR43581">
    <property type="entry name" value="ATP/GTP PHOSPHATASE"/>
    <property type="match status" value="1"/>
</dbReference>
<feature type="domain" description="DUF3696" evidence="1">
    <location>
        <begin position="311"/>
        <end position="363"/>
    </location>
</feature>
<evidence type="ECO:0000259" key="2">
    <source>
        <dbReference type="Pfam" id="PF13175"/>
    </source>
</evidence>
<dbReference type="Gene3D" id="3.40.50.300">
    <property type="entry name" value="P-loop containing nucleotide triphosphate hydrolases"/>
    <property type="match status" value="1"/>
</dbReference>
<proteinExistence type="predicted"/>
<dbReference type="InterPro" id="IPR051396">
    <property type="entry name" value="Bact_Antivir_Def_Nuclease"/>
</dbReference>
<dbReference type="GO" id="GO:0016887">
    <property type="term" value="F:ATP hydrolysis activity"/>
    <property type="evidence" value="ECO:0007669"/>
    <property type="project" value="InterPro"/>
</dbReference>
<feature type="domain" description="Endonuclease GajA/Old nuclease/RecF-like AAA" evidence="2">
    <location>
        <begin position="1"/>
        <end position="99"/>
    </location>
</feature>
<keyword evidence="5" id="KW-1185">Reference proteome</keyword>
<dbReference type="RefSeq" id="WP_168568292.1">
    <property type="nucleotide sequence ID" value="NZ_CP051167.1"/>
</dbReference>
<dbReference type="InterPro" id="IPR022532">
    <property type="entry name" value="DUF3696"/>
</dbReference>
<dbReference type="EMBL" id="CP051167">
    <property type="protein sequence ID" value="QIZ70135.1"/>
    <property type="molecule type" value="Genomic_DNA"/>
</dbReference>
<name>A0A6H1TUP0_9CYAN</name>
<reference evidence="4 5" key="1">
    <citation type="submission" date="2020-04" db="EMBL/GenBank/DDBJ databases">
        <authorList>
            <person name="Basu S."/>
            <person name="Maruthanayagam V."/>
            <person name="Chakraborty S."/>
            <person name="Pramanik A."/>
            <person name="Mukherjee J."/>
            <person name="Brink B."/>
        </authorList>
    </citation>
    <scope>NUCLEOTIDE SEQUENCE [LARGE SCALE GENOMIC DNA]</scope>
    <source>
        <strain evidence="4 5">AP17</strain>
    </source>
</reference>
<dbReference type="Pfam" id="PF13304">
    <property type="entry name" value="AAA_21"/>
    <property type="match status" value="1"/>
</dbReference>
<dbReference type="InterPro" id="IPR003959">
    <property type="entry name" value="ATPase_AAA_core"/>
</dbReference>
<evidence type="ECO:0000259" key="1">
    <source>
        <dbReference type="Pfam" id="PF12476"/>
    </source>
</evidence>
<gene>
    <name evidence="4" type="ORF">HCG48_05740</name>
</gene>
<evidence type="ECO:0000259" key="3">
    <source>
        <dbReference type="Pfam" id="PF13304"/>
    </source>
</evidence>
<dbReference type="InterPro" id="IPR041685">
    <property type="entry name" value="AAA_GajA/Old/RecF-like"/>
</dbReference>
<dbReference type="InterPro" id="IPR014592">
    <property type="entry name" value="P-loop_UCP034888"/>
</dbReference>